<dbReference type="PANTHER" id="PTHR33136">
    <property type="entry name" value="RAPID ALKALINIZATION FACTOR-LIKE"/>
    <property type="match status" value="1"/>
</dbReference>
<dbReference type="Pfam" id="PF05498">
    <property type="entry name" value="RALF"/>
    <property type="match status" value="1"/>
</dbReference>
<dbReference type="GO" id="GO:0005576">
    <property type="term" value="C:extracellular region"/>
    <property type="evidence" value="ECO:0007669"/>
    <property type="project" value="UniProtKB-SubCell"/>
</dbReference>
<dbReference type="GO" id="GO:0009506">
    <property type="term" value="C:plasmodesma"/>
    <property type="evidence" value="ECO:0007669"/>
    <property type="project" value="TreeGrafter"/>
</dbReference>
<dbReference type="GO" id="GO:0005179">
    <property type="term" value="F:hormone activity"/>
    <property type="evidence" value="ECO:0007669"/>
    <property type="project" value="UniProtKB-KW"/>
</dbReference>
<name>A0A218WW75_PUNGR</name>
<dbReference type="Proteomes" id="UP000197138">
    <property type="component" value="Unassembled WGS sequence"/>
</dbReference>
<proteinExistence type="inferred from homology"/>
<evidence type="ECO:0000256" key="1">
    <source>
        <dbReference type="ARBA" id="ARBA00004613"/>
    </source>
</evidence>
<evidence type="ECO:0000313" key="10">
    <source>
        <dbReference type="Proteomes" id="UP000197138"/>
    </source>
</evidence>
<evidence type="ECO:0000256" key="5">
    <source>
        <dbReference type="ARBA" id="ARBA00022729"/>
    </source>
</evidence>
<protein>
    <recommendedName>
        <fullName evidence="11">Protein RALF-like 32</fullName>
    </recommendedName>
</protein>
<keyword evidence="5 8" id="KW-0732">Signal</keyword>
<comment type="similarity">
    <text evidence="2">Belongs to the plant rapid alkalinization factor (RALF) family.</text>
</comment>
<feature type="signal peptide" evidence="8">
    <location>
        <begin position="1"/>
        <end position="32"/>
    </location>
</feature>
<reference evidence="10" key="1">
    <citation type="journal article" date="2017" name="Plant J.">
        <title>The pomegranate (Punica granatum L.) genome and the genomics of punicalagin biosynthesis.</title>
        <authorList>
            <person name="Qin G."/>
            <person name="Xu C."/>
            <person name="Ming R."/>
            <person name="Tang H."/>
            <person name="Guyot R."/>
            <person name="Kramer E.M."/>
            <person name="Hu Y."/>
            <person name="Yi X."/>
            <person name="Qi Y."/>
            <person name="Xu X."/>
            <person name="Gao Z."/>
            <person name="Pan H."/>
            <person name="Jian J."/>
            <person name="Tian Y."/>
            <person name="Yue Z."/>
            <person name="Xu Y."/>
        </authorList>
    </citation>
    <scope>NUCLEOTIDE SEQUENCE [LARGE SCALE GENOMIC DNA]</scope>
    <source>
        <strain evidence="10">cv. Dabenzi</strain>
    </source>
</reference>
<sequence length="118" mass="13051">MSKHNTFFLQCNFLIVFFVLHLLVSYSRTTYADTATCNGSIAECHELATEFVFDSAVSRRFMAESRHLSYGALRKDQPTCGGGARGQAYSKSDGCGLPSQSNPHSPGCSKYYRCRSDS</sequence>
<organism evidence="9 10">
    <name type="scientific">Punica granatum</name>
    <name type="common">Pomegranate</name>
    <dbReference type="NCBI Taxonomy" id="22663"/>
    <lineage>
        <taxon>Eukaryota</taxon>
        <taxon>Viridiplantae</taxon>
        <taxon>Streptophyta</taxon>
        <taxon>Embryophyta</taxon>
        <taxon>Tracheophyta</taxon>
        <taxon>Spermatophyta</taxon>
        <taxon>Magnoliopsida</taxon>
        <taxon>eudicotyledons</taxon>
        <taxon>Gunneridae</taxon>
        <taxon>Pentapetalae</taxon>
        <taxon>rosids</taxon>
        <taxon>malvids</taxon>
        <taxon>Myrtales</taxon>
        <taxon>Lythraceae</taxon>
        <taxon>Punica</taxon>
    </lineage>
</organism>
<gene>
    <name evidence="9" type="ORF">CDL15_Pgr004961</name>
</gene>
<evidence type="ECO:0000256" key="3">
    <source>
        <dbReference type="ARBA" id="ARBA00022525"/>
    </source>
</evidence>
<evidence type="ECO:0000256" key="6">
    <source>
        <dbReference type="ARBA" id="ARBA00023157"/>
    </source>
</evidence>
<evidence type="ECO:0000256" key="4">
    <source>
        <dbReference type="ARBA" id="ARBA00022702"/>
    </source>
</evidence>
<dbReference type="PANTHER" id="PTHR33136:SF4">
    <property type="entry name" value="PROTEIN RALF-LIKE 32"/>
    <property type="match status" value="1"/>
</dbReference>
<dbReference type="EMBL" id="MTKT01003016">
    <property type="protein sequence ID" value="OWM76749.1"/>
    <property type="molecule type" value="Genomic_DNA"/>
</dbReference>
<evidence type="ECO:0000256" key="7">
    <source>
        <dbReference type="SAM" id="MobiDB-lite"/>
    </source>
</evidence>
<feature type="chain" id="PRO_5012126253" description="Protein RALF-like 32" evidence="8">
    <location>
        <begin position="33"/>
        <end position="118"/>
    </location>
</feature>
<keyword evidence="6" id="KW-1015">Disulfide bond</keyword>
<accession>A0A218WW75</accession>
<comment type="subcellular location">
    <subcellularLocation>
        <location evidence="1">Secreted</location>
    </subcellularLocation>
</comment>
<evidence type="ECO:0008006" key="11">
    <source>
        <dbReference type="Google" id="ProtNLM"/>
    </source>
</evidence>
<evidence type="ECO:0000313" key="9">
    <source>
        <dbReference type="EMBL" id="OWM76749.1"/>
    </source>
</evidence>
<evidence type="ECO:0000256" key="2">
    <source>
        <dbReference type="ARBA" id="ARBA00009178"/>
    </source>
</evidence>
<dbReference type="GO" id="GO:0040008">
    <property type="term" value="P:regulation of growth"/>
    <property type="evidence" value="ECO:0007669"/>
    <property type="project" value="UniProtKB-ARBA"/>
</dbReference>
<feature type="region of interest" description="Disordered" evidence="7">
    <location>
        <begin position="73"/>
        <end position="108"/>
    </location>
</feature>
<keyword evidence="4" id="KW-0372">Hormone</keyword>
<evidence type="ECO:0000256" key="8">
    <source>
        <dbReference type="SAM" id="SignalP"/>
    </source>
</evidence>
<dbReference type="InterPro" id="IPR008801">
    <property type="entry name" value="RALF"/>
</dbReference>
<comment type="caution">
    <text evidence="9">The sequence shown here is derived from an EMBL/GenBank/DDBJ whole genome shotgun (WGS) entry which is preliminary data.</text>
</comment>
<keyword evidence="3" id="KW-0964">Secreted</keyword>
<dbReference type="AlphaFoldDB" id="A0A218WW75"/>
<dbReference type="GO" id="GO:0019722">
    <property type="term" value="P:calcium-mediated signaling"/>
    <property type="evidence" value="ECO:0007669"/>
    <property type="project" value="TreeGrafter"/>
</dbReference>